<sequence length="97" mass="10048">MKVFQLLLMLAFLLVGLIIGALNSQPILIDFAFSSIATTSGVAIIVSLLAGVLIGGALVLAVMVLPLYSKLRLANKQVAAARVAAPPVVEPRPIDGI</sequence>
<dbReference type="EMBL" id="LLXU01000024">
    <property type="protein sequence ID" value="KRG47839.1"/>
    <property type="molecule type" value="Genomic_DNA"/>
</dbReference>
<evidence type="ECO:0000256" key="1">
    <source>
        <dbReference type="SAM" id="Phobius"/>
    </source>
</evidence>
<name>A0A0R0ARK0_9GAMM</name>
<dbReference type="Proteomes" id="UP000051802">
    <property type="component" value="Unassembled WGS sequence"/>
</dbReference>
<organism evidence="2 3">
    <name type="scientific">Stenotrophomonas panacihumi</name>
    <dbReference type="NCBI Taxonomy" id="676599"/>
    <lineage>
        <taxon>Bacteria</taxon>
        <taxon>Pseudomonadati</taxon>
        <taxon>Pseudomonadota</taxon>
        <taxon>Gammaproteobacteria</taxon>
        <taxon>Lysobacterales</taxon>
        <taxon>Lysobacteraceae</taxon>
        <taxon>Stenotrophomonas</taxon>
    </lineage>
</organism>
<dbReference type="AlphaFoldDB" id="A0A0R0ARK0"/>
<dbReference type="STRING" id="676599.ARC20_02660"/>
<gene>
    <name evidence="2" type="ORF">ARC20_02660</name>
</gene>
<keyword evidence="1" id="KW-1133">Transmembrane helix</keyword>
<evidence type="ECO:0000313" key="3">
    <source>
        <dbReference type="Proteomes" id="UP000051802"/>
    </source>
</evidence>
<reference evidence="2 3" key="1">
    <citation type="submission" date="2015-10" db="EMBL/GenBank/DDBJ databases">
        <title>Genome sequencing and analysis of members of genus Stenotrophomonas.</title>
        <authorList>
            <person name="Patil P.P."/>
            <person name="Midha S."/>
            <person name="Patil P.B."/>
        </authorList>
    </citation>
    <scope>NUCLEOTIDE SEQUENCE [LARGE SCALE GENOMIC DNA]</scope>
    <source>
        <strain evidence="2 3">JCM 16536</strain>
    </source>
</reference>
<comment type="caution">
    <text evidence="2">The sequence shown here is derived from an EMBL/GenBank/DDBJ whole genome shotgun (WGS) entry which is preliminary data.</text>
</comment>
<proteinExistence type="predicted"/>
<keyword evidence="1" id="KW-0472">Membrane</keyword>
<accession>A0A0R0ARK0</accession>
<evidence type="ECO:0000313" key="2">
    <source>
        <dbReference type="EMBL" id="KRG47839.1"/>
    </source>
</evidence>
<feature type="transmembrane region" description="Helical" evidence="1">
    <location>
        <begin position="40"/>
        <end position="68"/>
    </location>
</feature>
<keyword evidence="1" id="KW-0812">Transmembrane</keyword>
<keyword evidence="3" id="KW-1185">Reference proteome</keyword>
<dbReference type="RefSeq" id="WP_057643037.1">
    <property type="nucleotide sequence ID" value="NZ_LLXU01000024.1"/>
</dbReference>
<protein>
    <submittedName>
        <fullName evidence="2">Uncharacterized protein</fullName>
    </submittedName>
</protein>